<sequence length="43" mass="5007">ISNSKGFLRYLLFLYKSSLFKFLYNKASYKIGFIIIVLLISSP</sequence>
<comment type="caution">
    <text evidence="1">The sequence shown here is derived from an EMBL/GenBank/DDBJ whole genome shotgun (WGS) entry which is preliminary data.</text>
</comment>
<dbReference type="EMBL" id="AFNW01000167">
    <property type="protein sequence ID" value="EKJ73400.1"/>
    <property type="molecule type" value="Genomic_DNA"/>
</dbReference>
<proteinExistence type="predicted"/>
<dbReference type="KEGG" id="fpu:FPSE_06421"/>
<keyword evidence="2" id="KW-1185">Reference proteome</keyword>
<dbReference type="HOGENOM" id="CLU_3244814_0_0_1"/>
<evidence type="ECO:0000313" key="1">
    <source>
        <dbReference type="EMBL" id="EKJ73400.1"/>
    </source>
</evidence>
<dbReference type="Proteomes" id="UP000007978">
    <property type="component" value="Unassembled WGS sequence"/>
</dbReference>
<name>K3W023_FUSPC</name>
<dbReference type="AlphaFoldDB" id="K3W023"/>
<evidence type="ECO:0000313" key="2">
    <source>
        <dbReference type="Proteomes" id="UP000007978"/>
    </source>
</evidence>
<dbReference type="RefSeq" id="XP_009257814.1">
    <property type="nucleotide sequence ID" value="XM_009259539.1"/>
</dbReference>
<reference evidence="1 2" key="1">
    <citation type="journal article" date="2012" name="PLoS Pathog.">
        <title>Comparative pathogenomics reveals horizontally acquired novel virulence genes in fungi infecting cereal hosts.</title>
        <authorList>
            <person name="Gardiner D.M."/>
            <person name="McDonald M.C."/>
            <person name="Covarelli L."/>
            <person name="Solomon P.S."/>
            <person name="Rusu A.G."/>
            <person name="Marshall M."/>
            <person name="Kazan K."/>
            <person name="Chakraborty S."/>
            <person name="McDonald B.A."/>
            <person name="Manners J.M."/>
        </authorList>
    </citation>
    <scope>NUCLEOTIDE SEQUENCE [LARGE SCALE GENOMIC DNA]</scope>
    <source>
        <strain evidence="1 2">CS3096</strain>
    </source>
</reference>
<gene>
    <name evidence="1" type="ORF">FPSE_06421</name>
</gene>
<dbReference type="GeneID" id="20365039"/>
<feature type="non-terminal residue" evidence="1">
    <location>
        <position position="1"/>
    </location>
</feature>
<organism evidence="1 2">
    <name type="scientific">Fusarium pseudograminearum (strain CS3096)</name>
    <name type="common">Wheat and barley crown-rot fungus</name>
    <dbReference type="NCBI Taxonomy" id="1028729"/>
    <lineage>
        <taxon>Eukaryota</taxon>
        <taxon>Fungi</taxon>
        <taxon>Dikarya</taxon>
        <taxon>Ascomycota</taxon>
        <taxon>Pezizomycotina</taxon>
        <taxon>Sordariomycetes</taxon>
        <taxon>Hypocreomycetidae</taxon>
        <taxon>Hypocreales</taxon>
        <taxon>Nectriaceae</taxon>
        <taxon>Fusarium</taxon>
    </lineage>
</organism>
<protein>
    <recommendedName>
        <fullName evidence="3">NADH dehydrogenase subunit 5</fullName>
    </recommendedName>
</protein>
<accession>K3W023</accession>
<evidence type="ECO:0008006" key="3">
    <source>
        <dbReference type="Google" id="ProtNLM"/>
    </source>
</evidence>